<dbReference type="InterPro" id="IPR027417">
    <property type="entry name" value="P-loop_NTPase"/>
</dbReference>
<proteinExistence type="predicted"/>
<sequence length="331" mass="37630">MSRRQPPRILIHIGHTKCGSTTFQKFLAAHRVQLGKAGFLLPEASKVNVEDQGLSAYAGLDRCLNNYIREHKLSSEDVANFDKYFEKKLIKEIENSDAHTVVFSHEGLFPRSSESIKKLMGLLNNISHDIHAFVVLRRQDRWAVSSYNTRLSAHGTSTRDVFKNNSGQPHGLMYANKLSLWVGALGAGALTVVAFEDHQDILDPFTEFLGFKPSPFHTQHDNKGMSAYSQEVMRVFNEMRERQGIPAIKQRQTRKLLREILPTGPAFRPSAQQAEALLAYFYEDSERLKGRFLSPDSKFFSDAEPFPEEARMEVVSEEEVLSWLEKLPLGY</sequence>
<dbReference type="AlphaFoldDB" id="A0A7R6SU21"/>
<name>A0A7R6SU21_9GAMM</name>
<dbReference type="EMBL" id="AP014545">
    <property type="protein sequence ID" value="BBB27300.1"/>
    <property type="molecule type" value="Genomic_DNA"/>
</dbReference>
<dbReference type="SUPFAM" id="SSF52540">
    <property type="entry name" value="P-loop containing nucleoside triphosphate hydrolases"/>
    <property type="match status" value="1"/>
</dbReference>
<accession>A0A7R6SU21</accession>
<evidence type="ECO:0008006" key="3">
    <source>
        <dbReference type="Google" id="ProtNLM"/>
    </source>
</evidence>
<dbReference type="OrthoDB" id="6217368at2"/>
<gene>
    <name evidence="1" type="ORF">AMJAP_2714</name>
</gene>
<reference evidence="1 2" key="1">
    <citation type="journal article" date="2008" name="Int. J. Syst. Evol. Microbiol.">
        <title>Amphritea japonica sp. nov. and Amphritea balenae sp. nov., isolated from the sediment adjacent to sperm whale carcasses off Kagoshima, Japan.</title>
        <authorList>
            <person name="Miyazaki M."/>
            <person name="Nogi Y."/>
            <person name="Fujiwara Y."/>
            <person name="Kawato M."/>
            <person name="Nagahama T."/>
            <person name="Kubokawa K."/>
            <person name="Horikoshi K."/>
        </authorList>
    </citation>
    <scope>NUCLEOTIDE SEQUENCE [LARGE SCALE GENOMIC DNA]</scope>
    <source>
        <strain evidence="1 2">ATCC BAA-1530</strain>
    </source>
</reference>
<dbReference type="Gene3D" id="3.40.50.300">
    <property type="entry name" value="P-loop containing nucleotide triphosphate hydrolases"/>
    <property type="match status" value="1"/>
</dbReference>
<dbReference type="Proteomes" id="UP000595663">
    <property type="component" value="Chromosome"/>
</dbReference>
<dbReference type="RefSeq" id="WP_019619883.1">
    <property type="nucleotide sequence ID" value="NZ_AP014545.1"/>
</dbReference>
<keyword evidence="2" id="KW-1185">Reference proteome</keyword>
<protein>
    <recommendedName>
        <fullName evidence="3">Sulfotransferase domain-containing protein</fullName>
    </recommendedName>
</protein>
<evidence type="ECO:0000313" key="2">
    <source>
        <dbReference type="Proteomes" id="UP000595663"/>
    </source>
</evidence>
<organism evidence="1 2">
    <name type="scientific">Amphritea japonica ATCC BAA-1530</name>
    <dbReference type="NCBI Taxonomy" id="1278309"/>
    <lineage>
        <taxon>Bacteria</taxon>
        <taxon>Pseudomonadati</taxon>
        <taxon>Pseudomonadota</taxon>
        <taxon>Gammaproteobacteria</taxon>
        <taxon>Oceanospirillales</taxon>
        <taxon>Oceanospirillaceae</taxon>
        <taxon>Amphritea</taxon>
    </lineage>
</organism>
<evidence type="ECO:0000313" key="1">
    <source>
        <dbReference type="EMBL" id="BBB27300.1"/>
    </source>
</evidence>
<dbReference type="KEGG" id="ajp:AMJAP_2714"/>